<dbReference type="AlphaFoldDB" id="A0A347ZVA2"/>
<dbReference type="Gene3D" id="3.90.1180.10">
    <property type="entry name" value="Ribosomal protein L13"/>
    <property type="match status" value="1"/>
</dbReference>
<dbReference type="SUPFAM" id="SSF52161">
    <property type="entry name" value="Ribosomal protein L13"/>
    <property type="match status" value="1"/>
</dbReference>
<organism evidence="7 8">
    <name type="scientific">Pelolinea submarina</name>
    <dbReference type="NCBI Taxonomy" id="913107"/>
    <lineage>
        <taxon>Bacteria</taxon>
        <taxon>Bacillati</taxon>
        <taxon>Chloroflexota</taxon>
        <taxon>Anaerolineae</taxon>
        <taxon>Anaerolineales</taxon>
        <taxon>Anaerolineaceae</taxon>
        <taxon>Pelolinea</taxon>
    </lineage>
</organism>
<reference evidence="7 8" key="1">
    <citation type="submission" date="2018-08" db="EMBL/GenBank/DDBJ databases">
        <title>Genomic Encyclopedia of Type Strains, Phase IV (KMG-IV): sequencing the most valuable type-strain genomes for metagenomic binning, comparative biology and taxonomic classification.</title>
        <authorList>
            <person name="Goeker M."/>
        </authorList>
    </citation>
    <scope>NUCLEOTIDE SEQUENCE [LARGE SCALE GENOMIC DNA]</scope>
    <source>
        <strain evidence="7 8">DSM 23923</strain>
    </source>
</reference>
<proteinExistence type="inferred from homology"/>
<dbReference type="CDD" id="cd00392">
    <property type="entry name" value="Ribosomal_L13"/>
    <property type="match status" value="1"/>
</dbReference>
<comment type="subunit">
    <text evidence="4">Part of the 50S ribosomal subunit.</text>
</comment>
<dbReference type="GO" id="GO:0003735">
    <property type="term" value="F:structural constituent of ribosome"/>
    <property type="evidence" value="ECO:0007669"/>
    <property type="project" value="InterPro"/>
</dbReference>
<gene>
    <name evidence="4 6" type="primary">rplM</name>
    <name evidence="7" type="ORF">DFR64_0032</name>
</gene>
<evidence type="ECO:0000313" key="7">
    <source>
        <dbReference type="EMBL" id="REG10181.1"/>
    </source>
</evidence>
<dbReference type="GO" id="GO:0017148">
    <property type="term" value="P:negative regulation of translation"/>
    <property type="evidence" value="ECO:0007669"/>
    <property type="project" value="TreeGrafter"/>
</dbReference>
<name>A0A347ZVA2_9CHLR</name>
<dbReference type="InterPro" id="IPR005823">
    <property type="entry name" value="Ribosomal_uL13_bac-type"/>
</dbReference>
<dbReference type="InterPro" id="IPR005822">
    <property type="entry name" value="Ribosomal_uL13"/>
</dbReference>
<dbReference type="GO" id="GO:0006412">
    <property type="term" value="P:translation"/>
    <property type="evidence" value="ECO:0007669"/>
    <property type="project" value="UniProtKB-UniRule"/>
</dbReference>
<evidence type="ECO:0000256" key="3">
    <source>
        <dbReference type="ARBA" id="ARBA00023274"/>
    </source>
</evidence>
<dbReference type="GO" id="GO:0022625">
    <property type="term" value="C:cytosolic large ribosomal subunit"/>
    <property type="evidence" value="ECO:0007669"/>
    <property type="project" value="TreeGrafter"/>
</dbReference>
<dbReference type="RefSeq" id="WP_198418357.1">
    <property type="nucleotide sequence ID" value="NZ_AP018437.1"/>
</dbReference>
<evidence type="ECO:0000256" key="4">
    <source>
        <dbReference type="HAMAP-Rule" id="MF_01366"/>
    </source>
</evidence>
<keyword evidence="8" id="KW-1185">Reference proteome</keyword>
<dbReference type="PANTHER" id="PTHR11545:SF2">
    <property type="entry name" value="LARGE RIBOSOMAL SUBUNIT PROTEIN UL13M"/>
    <property type="match status" value="1"/>
</dbReference>
<protein>
    <recommendedName>
        <fullName evidence="4">Large ribosomal subunit protein uL13</fullName>
    </recommendedName>
</protein>
<comment type="similarity">
    <text evidence="1 4 5">Belongs to the universal ribosomal protein uL13 family.</text>
</comment>
<keyword evidence="3 4" id="KW-0687">Ribonucleoprotein</keyword>
<dbReference type="HAMAP" id="MF_01366">
    <property type="entry name" value="Ribosomal_uL13"/>
    <property type="match status" value="1"/>
</dbReference>
<accession>A0A347ZVA2</accession>
<evidence type="ECO:0000256" key="6">
    <source>
        <dbReference type="RuleBase" id="RU003878"/>
    </source>
</evidence>
<evidence type="ECO:0000313" key="8">
    <source>
        <dbReference type="Proteomes" id="UP000256388"/>
    </source>
</evidence>
<dbReference type="Proteomes" id="UP000256388">
    <property type="component" value="Unassembled WGS sequence"/>
</dbReference>
<dbReference type="PROSITE" id="PS00783">
    <property type="entry name" value="RIBOSOMAL_L13"/>
    <property type="match status" value="1"/>
</dbReference>
<evidence type="ECO:0000256" key="1">
    <source>
        <dbReference type="ARBA" id="ARBA00006227"/>
    </source>
</evidence>
<sequence length="141" mass="15676">MEKTYVIKGQPETNWVLIDAKDQTLGRLATKIAATLMGKHKPDFTPGVTMGDSVIVINASAVKANSTRVKEKIYYRHSNYPGGLKAVSYPDQLANHPDRIIKSAVKGMLPHNRYGRKLMGQLRVFAGSEHPHKGQTHKKID</sequence>
<dbReference type="InterPro" id="IPR036899">
    <property type="entry name" value="Ribosomal_uL13_sf"/>
</dbReference>
<dbReference type="GO" id="GO:0003729">
    <property type="term" value="F:mRNA binding"/>
    <property type="evidence" value="ECO:0007669"/>
    <property type="project" value="TreeGrafter"/>
</dbReference>
<dbReference type="PIRSF" id="PIRSF002181">
    <property type="entry name" value="Ribosomal_L13"/>
    <property type="match status" value="1"/>
</dbReference>
<dbReference type="Pfam" id="PF00572">
    <property type="entry name" value="Ribosomal_L13"/>
    <property type="match status" value="1"/>
</dbReference>
<evidence type="ECO:0000256" key="2">
    <source>
        <dbReference type="ARBA" id="ARBA00022980"/>
    </source>
</evidence>
<comment type="caution">
    <text evidence="7">The sequence shown here is derived from an EMBL/GenBank/DDBJ whole genome shotgun (WGS) entry which is preliminary data.</text>
</comment>
<evidence type="ECO:0000256" key="5">
    <source>
        <dbReference type="RuleBase" id="RU003877"/>
    </source>
</evidence>
<comment type="function">
    <text evidence="4 6">This protein is one of the early assembly proteins of the 50S ribosomal subunit, although it is not seen to bind rRNA by itself. It is important during the early stages of 50S assembly.</text>
</comment>
<dbReference type="EMBL" id="QUMS01000001">
    <property type="protein sequence ID" value="REG10181.1"/>
    <property type="molecule type" value="Genomic_DNA"/>
</dbReference>
<dbReference type="PANTHER" id="PTHR11545">
    <property type="entry name" value="RIBOSOMAL PROTEIN L13"/>
    <property type="match status" value="1"/>
</dbReference>
<dbReference type="NCBIfam" id="TIGR01066">
    <property type="entry name" value="rplM_bact"/>
    <property type="match status" value="1"/>
</dbReference>
<dbReference type="InterPro" id="IPR023563">
    <property type="entry name" value="Ribosomal_uL13_CS"/>
</dbReference>
<keyword evidence="2 4" id="KW-0689">Ribosomal protein</keyword>